<dbReference type="EMBL" id="JBHRWI010000006">
    <property type="protein sequence ID" value="MFC3509661.1"/>
    <property type="molecule type" value="Genomic_DNA"/>
</dbReference>
<proteinExistence type="predicted"/>
<dbReference type="InterPro" id="IPR002938">
    <property type="entry name" value="FAD-bd"/>
</dbReference>
<keyword evidence="3" id="KW-0274">FAD</keyword>
<dbReference type="SUPFAM" id="SSF54373">
    <property type="entry name" value="FAD-linked reductases, C-terminal domain"/>
    <property type="match status" value="1"/>
</dbReference>
<dbReference type="PANTHER" id="PTHR13789:SF318">
    <property type="entry name" value="GERANYLGERANYL DIPHOSPHATE REDUCTASE"/>
    <property type="match status" value="1"/>
</dbReference>
<evidence type="ECO:0000313" key="7">
    <source>
        <dbReference type="EMBL" id="MFC3509661.1"/>
    </source>
</evidence>
<dbReference type="PRINTS" id="PR00420">
    <property type="entry name" value="RNGMNOXGNASE"/>
</dbReference>
<dbReference type="RefSeq" id="WP_377867677.1">
    <property type="nucleotide sequence ID" value="NZ_JBHMAY010000001.1"/>
</dbReference>
<dbReference type="PANTHER" id="PTHR13789">
    <property type="entry name" value="MONOOXYGENASE"/>
    <property type="match status" value="1"/>
</dbReference>
<evidence type="ECO:0000256" key="4">
    <source>
        <dbReference type="ARBA" id="ARBA00023002"/>
    </source>
</evidence>
<feature type="domain" description="FAD-binding" evidence="6">
    <location>
        <begin position="11"/>
        <end position="349"/>
    </location>
</feature>
<protein>
    <submittedName>
        <fullName evidence="7">FAD-dependent monooxygenase</fullName>
    </submittedName>
</protein>
<sequence>MTARTTAGPRIAILGGGIGGLAAAAFLQRQGIQATVYEQAARLAEVGAGLVIAPNAGRQLRELGVLEHLSKDSVRLDTGWQFRRWADGTVLSEEDLAASCERLYGEHTYTAHRAALLAAIQSRVPGHLVKLGHKCIGLDATGETWRIRFADGRSAEADVVIGADGVHSAVRNAIIGSSPATDSGLCAFRALVPAGDAPDFARRPAQTLWIGPGHHLVHYPISAGKYVNLVAFAPADGDTVESWTATATVEEFLAEFNGWDRRLTGLIRAAGTPGRWALLDRAPLARWSEGSATLLGDAAHPMFPFFAQGAAQALEDAAVLARCLAEGIDDPPAALLRYEGLRIPRTTRLQTVSHGRSHVNHLPDGARQRARDAAFAQEDPLVANGWIYEYDPAAALAGTARANPRTQP</sequence>
<comment type="cofactor">
    <cofactor evidence="1">
        <name>FAD</name>
        <dbReference type="ChEBI" id="CHEBI:57692"/>
    </cofactor>
</comment>
<evidence type="ECO:0000256" key="1">
    <source>
        <dbReference type="ARBA" id="ARBA00001974"/>
    </source>
</evidence>
<keyword evidence="8" id="KW-1185">Reference proteome</keyword>
<dbReference type="SUPFAM" id="SSF51905">
    <property type="entry name" value="FAD/NAD(P)-binding domain"/>
    <property type="match status" value="1"/>
</dbReference>
<accession>A0ABV7QCH4</accession>
<dbReference type="GO" id="GO:0004497">
    <property type="term" value="F:monooxygenase activity"/>
    <property type="evidence" value="ECO:0007669"/>
    <property type="project" value="UniProtKB-KW"/>
</dbReference>
<name>A0ABV7QCH4_9PSEU</name>
<evidence type="ECO:0000256" key="2">
    <source>
        <dbReference type="ARBA" id="ARBA00022630"/>
    </source>
</evidence>
<evidence type="ECO:0000256" key="3">
    <source>
        <dbReference type="ARBA" id="ARBA00022827"/>
    </source>
</evidence>
<dbReference type="InterPro" id="IPR036188">
    <property type="entry name" value="FAD/NAD-bd_sf"/>
</dbReference>
<keyword evidence="2" id="KW-0285">Flavoprotein</keyword>
<evidence type="ECO:0000313" key="8">
    <source>
        <dbReference type="Proteomes" id="UP001595764"/>
    </source>
</evidence>
<organism evidence="7 8">
    <name type="scientific">Amycolatopsis halotolerans</name>
    <dbReference type="NCBI Taxonomy" id="330083"/>
    <lineage>
        <taxon>Bacteria</taxon>
        <taxon>Bacillati</taxon>
        <taxon>Actinomycetota</taxon>
        <taxon>Actinomycetes</taxon>
        <taxon>Pseudonocardiales</taxon>
        <taxon>Pseudonocardiaceae</taxon>
        <taxon>Amycolatopsis</taxon>
    </lineage>
</organism>
<dbReference type="Pfam" id="PF01494">
    <property type="entry name" value="FAD_binding_3"/>
    <property type="match status" value="1"/>
</dbReference>
<comment type="caution">
    <text evidence="7">The sequence shown here is derived from an EMBL/GenBank/DDBJ whole genome shotgun (WGS) entry which is preliminary data.</text>
</comment>
<dbReference type="InterPro" id="IPR050493">
    <property type="entry name" value="FAD-dep_Monooxygenase_BioMet"/>
</dbReference>
<gene>
    <name evidence="7" type="ORF">ACFORO_05765</name>
</gene>
<dbReference type="Proteomes" id="UP001595764">
    <property type="component" value="Unassembled WGS sequence"/>
</dbReference>
<keyword evidence="5 7" id="KW-0503">Monooxygenase</keyword>
<dbReference type="Gene3D" id="3.50.50.60">
    <property type="entry name" value="FAD/NAD(P)-binding domain"/>
    <property type="match status" value="1"/>
</dbReference>
<keyword evidence="4" id="KW-0560">Oxidoreductase</keyword>
<reference evidence="8" key="1">
    <citation type="journal article" date="2019" name="Int. J. Syst. Evol. Microbiol.">
        <title>The Global Catalogue of Microorganisms (GCM) 10K type strain sequencing project: providing services to taxonomists for standard genome sequencing and annotation.</title>
        <authorList>
            <consortium name="The Broad Institute Genomics Platform"/>
            <consortium name="The Broad Institute Genome Sequencing Center for Infectious Disease"/>
            <person name="Wu L."/>
            <person name="Ma J."/>
        </authorList>
    </citation>
    <scope>NUCLEOTIDE SEQUENCE [LARGE SCALE GENOMIC DNA]</scope>
    <source>
        <strain evidence="8">CGMCC 4.7682</strain>
    </source>
</reference>
<evidence type="ECO:0000259" key="6">
    <source>
        <dbReference type="Pfam" id="PF01494"/>
    </source>
</evidence>
<evidence type="ECO:0000256" key="5">
    <source>
        <dbReference type="ARBA" id="ARBA00023033"/>
    </source>
</evidence>